<dbReference type="EMBL" id="LT159849">
    <property type="protein sequence ID" value="CVK87335.1"/>
    <property type="molecule type" value="Genomic_DNA"/>
</dbReference>
<comment type="similarity">
    <text evidence="2 16">Belongs to the complex I subunit 4 family.</text>
</comment>
<evidence type="ECO:0000256" key="5">
    <source>
        <dbReference type="ARBA" id="ARBA00022448"/>
    </source>
</evidence>
<dbReference type="GO" id="GO:0008137">
    <property type="term" value="F:NADH dehydrogenase (ubiquinone) activity"/>
    <property type="evidence" value="ECO:0007669"/>
    <property type="project" value="UniProtKB-UniRule"/>
</dbReference>
<evidence type="ECO:0000256" key="10">
    <source>
        <dbReference type="ARBA" id="ARBA00022989"/>
    </source>
</evidence>
<evidence type="ECO:0000259" key="18">
    <source>
        <dbReference type="Pfam" id="PF01059"/>
    </source>
</evidence>
<dbReference type="GO" id="GO:0015990">
    <property type="term" value="P:electron transport coupled proton transport"/>
    <property type="evidence" value="ECO:0007669"/>
    <property type="project" value="TreeGrafter"/>
</dbReference>
<feature type="transmembrane region" description="Helical" evidence="16">
    <location>
        <begin position="273"/>
        <end position="292"/>
    </location>
</feature>
<evidence type="ECO:0000256" key="14">
    <source>
        <dbReference type="ARBA" id="ARBA00023136"/>
    </source>
</evidence>
<evidence type="ECO:0000259" key="17">
    <source>
        <dbReference type="Pfam" id="PF00361"/>
    </source>
</evidence>
<proteinExistence type="inferred from homology"/>
<evidence type="ECO:0000256" key="15">
    <source>
        <dbReference type="ARBA" id="ARBA00049551"/>
    </source>
</evidence>
<keyword evidence="6 16" id="KW-0679">Respiratory chain</keyword>
<geneLocation type="mitochondrion" evidence="19"/>
<dbReference type="GO" id="GO:0042773">
    <property type="term" value="P:ATP synthesis coupled electron transport"/>
    <property type="evidence" value="ECO:0007669"/>
    <property type="project" value="InterPro"/>
</dbReference>
<feature type="transmembrane region" description="Helical" evidence="16">
    <location>
        <begin position="377"/>
        <end position="400"/>
    </location>
</feature>
<dbReference type="PRINTS" id="PR01437">
    <property type="entry name" value="NUOXDRDTASE4"/>
</dbReference>
<reference evidence="19" key="1">
    <citation type="journal article" date="2016" name="PLoS ONE">
        <title>Comparative Mitogenomics of Leeches (Annelida: Clitellata): Genome Conservation and Placobdella-Specific trnD Gene Duplication.</title>
        <authorList>
            <person name="Oceguera-Figueroa A."/>
            <person name="Manzano-Marin A."/>
            <person name="Kvist S."/>
            <person name="Moya A."/>
            <person name="Siddall M.E."/>
            <person name="Latorre A."/>
        </authorList>
    </citation>
    <scope>NUCLEOTIDE SEQUENCE</scope>
    <source>
        <strain evidence="19">MXTON</strain>
    </source>
</reference>
<evidence type="ECO:0000256" key="9">
    <source>
        <dbReference type="ARBA" id="ARBA00022982"/>
    </source>
</evidence>
<feature type="transmembrane region" description="Helical" evidence="16">
    <location>
        <begin position="212"/>
        <end position="233"/>
    </location>
</feature>
<evidence type="ECO:0000256" key="13">
    <source>
        <dbReference type="ARBA" id="ARBA00023128"/>
    </source>
</evidence>
<keyword evidence="13 16" id="KW-0496">Mitochondrion</keyword>
<feature type="transmembrane region" description="Helical" evidence="16">
    <location>
        <begin position="56"/>
        <end position="75"/>
    </location>
</feature>
<accession>A0A175D0E1</accession>
<dbReference type="GO" id="GO:0048039">
    <property type="term" value="F:ubiquinone binding"/>
    <property type="evidence" value="ECO:0007669"/>
    <property type="project" value="TreeGrafter"/>
</dbReference>
<keyword evidence="14 16" id="KW-0472">Membrane</keyword>
<name>A0A175D0E1_9ANNE</name>
<evidence type="ECO:0000256" key="8">
    <source>
        <dbReference type="ARBA" id="ARBA00022967"/>
    </source>
</evidence>
<dbReference type="EC" id="7.1.1.2" evidence="3 16"/>
<dbReference type="Pfam" id="PF00361">
    <property type="entry name" value="Proton_antipo_M"/>
    <property type="match status" value="1"/>
</dbReference>
<keyword evidence="8" id="KW-1278">Translocase</keyword>
<dbReference type="InterPro" id="IPR000260">
    <property type="entry name" value="NADH4_N"/>
</dbReference>
<keyword evidence="12 16" id="KW-0830">Ubiquinone</keyword>
<dbReference type="GO" id="GO:0031966">
    <property type="term" value="C:mitochondrial membrane"/>
    <property type="evidence" value="ECO:0007669"/>
    <property type="project" value="UniProtKB-SubCell"/>
</dbReference>
<feature type="domain" description="NADH:quinone oxidoreductase/Mrp antiporter transmembrane" evidence="17">
    <location>
        <begin position="105"/>
        <end position="391"/>
    </location>
</feature>
<dbReference type="PANTHER" id="PTHR43507">
    <property type="entry name" value="NADH-UBIQUINONE OXIDOREDUCTASE CHAIN 4"/>
    <property type="match status" value="1"/>
</dbReference>
<feature type="transmembrane region" description="Helical" evidence="16">
    <location>
        <begin position="87"/>
        <end position="106"/>
    </location>
</feature>
<feature type="transmembrane region" description="Helical" evidence="16">
    <location>
        <begin position="112"/>
        <end position="131"/>
    </location>
</feature>
<keyword evidence="9 16" id="KW-0249">Electron transport</keyword>
<feature type="transmembrane region" description="Helical" evidence="16">
    <location>
        <begin position="298"/>
        <end position="319"/>
    </location>
</feature>
<evidence type="ECO:0000256" key="4">
    <source>
        <dbReference type="ARBA" id="ARBA00021006"/>
    </source>
</evidence>
<comment type="subcellular location">
    <subcellularLocation>
        <location evidence="1 16">Mitochondrion membrane</location>
        <topology evidence="1 16">Multi-pass membrane protein</topology>
    </subcellularLocation>
</comment>
<feature type="transmembrane region" description="Helical" evidence="16">
    <location>
        <begin position="143"/>
        <end position="163"/>
    </location>
</feature>
<dbReference type="InterPro" id="IPR003918">
    <property type="entry name" value="NADH_UbQ_OxRdtase"/>
</dbReference>
<organism evidence="19">
    <name type="scientific">Placobdella lamothei</name>
    <dbReference type="NCBI Taxonomy" id="1514856"/>
    <lineage>
        <taxon>Eukaryota</taxon>
        <taxon>Metazoa</taxon>
        <taxon>Spiralia</taxon>
        <taxon>Lophotrochozoa</taxon>
        <taxon>Annelida</taxon>
        <taxon>Clitellata</taxon>
        <taxon>Hirudinea</taxon>
        <taxon>Rhynchobdellida</taxon>
        <taxon>Glossiphoniidae</taxon>
        <taxon>Placobdella</taxon>
    </lineage>
</organism>
<evidence type="ECO:0000256" key="11">
    <source>
        <dbReference type="ARBA" id="ARBA00023027"/>
    </source>
</evidence>
<evidence type="ECO:0000256" key="3">
    <source>
        <dbReference type="ARBA" id="ARBA00012944"/>
    </source>
</evidence>
<evidence type="ECO:0000256" key="6">
    <source>
        <dbReference type="ARBA" id="ARBA00022660"/>
    </source>
</evidence>
<keyword evidence="10 16" id="KW-1133">Transmembrane helix</keyword>
<evidence type="ECO:0000256" key="2">
    <source>
        <dbReference type="ARBA" id="ARBA00009025"/>
    </source>
</evidence>
<dbReference type="Pfam" id="PF01059">
    <property type="entry name" value="Oxidored_q5_N"/>
    <property type="match status" value="1"/>
</dbReference>
<dbReference type="AlphaFoldDB" id="A0A175D0E1"/>
<comment type="function">
    <text evidence="16">Core subunit of the mitochondrial membrane respiratory chain NADH dehydrogenase (Complex I) which catalyzes electron transfer from NADH through the respiratory chain, using ubiquinone as an electron acceptor. Essential for the catalytic activity and assembly of complex I.</text>
</comment>
<feature type="transmembrane region" description="Helical" evidence="16">
    <location>
        <begin position="245"/>
        <end position="266"/>
    </location>
</feature>
<keyword evidence="7 16" id="KW-0812">Transmembrane</keyword>
<sequence>MLMILLPLMSMLLLHKTMKSWSCLIFNFMLISGLSFLYFSYSQGLMVSKWSALDKFSVPLITLTLWITSMMILASFKLNYFNQKKSFFILTVMLLNLILIMCFSSSNILLFYIWFEASLIPTAVLIIKWGYQPERMQASIYLLLYTVLASLPMLVCLLIIAYFSCNMNLFFTGSFIFPFNKNIMWVLCTMGFLVKLPMYLIHLWLPKAHVEAPVAGSMILAAILLKLGGYGLLRLTCMFPWLNKLISSMIMSISLVGAVITSMICLRQSDLKSLIAYSSVGHMGLLIAGTMSSTKWGMSGALAMMVAHGFSSSALFILANINYDMMNSRSIYLSKGAIMFTPVLSLWWFLFTIINMASPPSINLLSEIMLLTSITSTSNYCMIMLSLVSFLTAGYSLYMYTAINHANSNNYVSIYPCITLKDMTLLSLHLIPILLIILKPELII</sequence>
<feature type="transmembrane region" description="Helical" evidence="16">
    <location>
        <begin position="331"/>
        <end position="357"/>
    </location>
</feature>
<evidence type="ECO:0000256" key="7">
    <source>
        <dbReference type="ARBA" id="ARBA00022692"/>
    </source>
</evidence>
<dbReference type="PANTHER" id="PTHR43507:SF20">
    <property type="entry name" value="NADH-UBIQUINONE OXIDOREDUCTASE CHAIN 4"/>
    <property type="match status" value="1"/>
</dbReference>
<comment type="catalytic activity">
    <reaction evidence="15 16">
        <text>a ubiquinone + NADH + 5 H(+)(in) = a ubiquinol + NAD(+) + 4 H(+)(out)</text>
        <dbReference type="Rhea" id="RHEA:29091"/>
        <dbReference type="Rhea" id="RHEA-COMP:9565"/>
        <dbReference type="Rhea" id="RHEA-COMP:9566"/>
        <dbReference type="ChEBI" id="CHEBI:15378"/>
        <dbReference type="ChEBI" id="CHEBI:16389"/>
        <dbReference type="ChEBI" id="CHEBI:17976"/>
        <dbReference type="ChEBI" id="CHEBI:57540"/>
        <dbReference type="ChEBI" id="CHEBI:57945"/>
        <dbReference type="EC" id="7.1.1.2"/>
    </reaction>
</comment>
<gene>
    <name evidence="19" type="primary">nad4</name>
</gene>
<keyword evidence="5 16" id="KW-0813">Transport</keyword>
<feature type="transmembrane region" description="Helical" evidence="16">
    <location>
        <begin position="21"/>
        <end position="41"/>
    </location>
</feature>
<evidence type="ECO:0000256" key="16">
    <source>
        <dbReference type="RuleBase" id="RU003297"/>
    </source>
</evidence>
<keyword evidence="11 16" id="KW-0520">NAD</keyword>
<dbReference type="InterPro" id="IPR001750">
    <property type="entry name" value="ND/Mrp_TM"/>
</dbReference>
<protein>
    <recommendedName>
        <fullName evidence="4 16">NADH-ubiquinone oxidoreductase chain 4</fullName>
        <ecNumber evidence="3 16">7.1.1.2</ecNumber>
    </recommendedName>
</protein>
<feature type="transmembrane region" description="Helical" evidence="16">
    <location>
        <begin position="183"/>
        <end position="205"/>
    </location>
</feature>
<dbReference type="GO" id="GO:0003954">
    <property type="term" value="F:NADH dehydrogenase activity"/>
    <property type="evidence" value="ECO:0007669"/>
    <property type="project" value="TreeGrafter"/>
</dbReference>
<evidence type="ECO:0000313" key="19">
    <source>
        <dbReference type="EMBL" id="CVK87335.1"/>
    </source>
</evidence>
<feature type="domain" description="NADH:ubiquinone oxidoreductase chain 4 N-terminal" evidence="18">
    <location>
        <begin position="1"/>
        <end position="102"/>
    </location>
</feature>
<evidence type="ECO:0000256" key="12">
    <source>
        <dbReference type="ARBA" id="ARBA00023075"/>
    </source>
</evidence>
<evidence type="ECO:0000256" key="1">
    <source>
        <dbReference type="ARBA" id="ARBA00004225"/>
    </source>
</evidence>